<comment type="caution">
    <text evidence="5">The sequence shown here is derived from an EMBL/GenBank/DDBJ whole genome shotgun (WGS) entry which is preliminary data.</text>
</comment>
<dbReference type="PANTHER" id="PTHR33463">
    <property type="entry name" value="NB-ARC DOMAIN-CONTAINING PROTEIN-RELATED"/>
    <property type="match status" value="1"/>
</dbReference>
<dbReference type="Pfam" id="PF23598">
    <property type="entry name" value="LRR_14"/>
    <property type="match status" value="1"/>
</dbReference>
<feature type="domain" description="Disease resistance R13L4/SHOC-2-like LRR" evidence="4">
    <location>
        <begin position="322"/>
        <end position="578"/>
    </location>
</feature>
<dbReference type="SMART" id="SM00369">
    <property type="entry name" value="LRR_TYP"/>
    <property type="match status" value="4"/>
</dbReference>
<dbReference type="Proteomes" id="UP001164776">
    <property type="component" value="Unassembled WGS sequence"/>
</dbReference>
<dbReference type="InterPro" id="IPR032675">
    <property type="entry name" value="LRR_dom_sf"/>
</dbReference>
<dbReference type="EMBL" id="MU629505">
    <property type="protein sequence ID" value="KAJ1256508.1"/>
    <property type="molecule type" value="Genomic_DNA"/>
</dbReference>
<sequence>MGKQLASPYRNRWLISTLSKDVCDRSRRFRGTLGWEHHLRPEYYHALPFDDDNTSQREWAMLIKEALLDAAGSIHNALQQRGRGVGDSFGMHVALQCLYYGVLYHPLKGAEAAAGVHHASITSNELVRCWVADDLLPGNTTADANVSHYRSAYEAGKVVIQALQEYSLLPIYSAASTPTSSGTSWTTTTTSSASSSQDATTGVSKLAEGIPRLQQHQLGPQRWVSFMNDDGRHIRCDFWSQRWNISTLTTLILRAYSNISGFPFDQVLYHHKYLRVLDMSYTPMNSLPSCISLLSNLHLLSLRGCFQLQTLSSSPQPAASTEETRPLANLGYLQVLDMCGVPLLELTPQDGCNKSNLHYLDLSGSRITTLPSEFFHDMSRLEELILGCSCLKELPPSLAKLSNLLVLDVEGTMVTSFPGDTFEALQRLHTLKLINNMLLLSLPMSLSNAKGLKELHIYNCISLRLQSLWELVSCLEDLYIQTWEALQDINIHGHPNLRTVTLSGQWIRCLSLRGCSKLKTVQFSDDLTALEDVDLSGTALEEVPHNLPNLPKLRTLLLLNVPCLKRFPWHKMDRFPKMFFLDNCTNEHNQLLEILCKQDICTDGNQDSEKTNNIAQININNSSIFYSFNNDAANKLVREGHFLKSFSVKVKSCSARGKETQKKGGARIKTPPPYHDVHSDEASCIPPMMKLQPKQRHLVISSNSQYPNGLRNLLSVTNSMLVTDDAFVRCLTDLNYNLMSLEECQLQHCHQMIVVFILHWCHSEALPNLQILQASFLNNLLCLVKPSRPLSMFHKFNLLKYIHLEHCPRLEIIFPCCLSLPALETLIILFCSNLKTIFYKHTYVATNYPIPNIKTIYLQELPQLQHFHDDVTFRFETPKWETLFVRGCRSFQRLPLLQKKYPKSPVEVSGERDWWGKLQWSLPQQTKHYFHVPPPQFTSCKKHIIKSYLR</sequence>
<dbReference type="AlphaFoldDB" id="A0A9W8CF44"/>
<evidence type="ECO:0000313" key="5">
    <source>
        <dbReference type="EMBL" id="KAJ1256508.1"/>
    </source>
</evidence>
<keyword evidence="1" id="KW-0433">Leucine-rich repeat</keyword>
<reference evidence="5 6" key="1">
    <citation type="submission" date="2022-10" db="EMBL/GenBank/DDBJ databases">
        <title>WGS assembly of Paspalum vaginatum 540-79.</title>
        <authorList>
            <person name="Sun G."/>
            <person name="Wase N."/>
            <person name="Shu S."/>
            <person name="Jenkins J."/>
            <person name="Zhou B."/>
            <person name="Torres-Rodriguez J."/>
            <person name="Chen C."/>
            <person name="Sandor L."/>
            <person name="Plott C."/>
            <person name="Yoshinga Y."/>
            <person name="Daum C."/>
            <person name="Qi P."/>
            <person name="Barry K."/>
            <person name="Lipzen A."/>
            <person name="Berry L."/>
            <person name="Pedersen C."/>
            <person name="Gottilla T."/>
            <person name="Foltz A."/>
            <person name="Yu H."/>
            <person name="O'Malley R."/>
            <person name="Zhang C."/>
            <person name="Devos K."/>
            <person name="Sigmon B."/>
            <person name="Yu B."/>
            <person name="Obata T."/>
            <person name="Schmutz J."/>
            <person name="Schnable J."/>
        </authorList>
    </citation>
    <scope>NUCLEOTIDE SEQUENCE [LARGE SCALE GENOMIC DNA]</scope>
    <source>
        <strain evidence="6">cv. 540-79</strain>
    </source>
</reference>
<evidence type="ECO:0000259" key="4">
    <source>
        <dbReference type="Pfam" id="PF23598"/>
    </source>
</evidence>
<dbReference type="OrthoDB" id="674107at2759"/>
<dbReference type="Gene3D" id="3.80.10.10">
    <property type="entry name" value="Ribonuclease Inhibitor"/>
    <property type="match status" value="4"/>
</dbReference>
<feature type="region of interest" description="Disordered" evidence="3">
    <location>
        <begin position="176"/>
        <end position="198"/>
    </location>
</feature>
<evidence type="ECO:0000256" key="1">
    <source>
        <dbReference type="ARBA" id="ARBA00022614"/>
    </source>
</evidence>
<organism evidence="5 6">
    <name type="scientific">Paspalum vaginatum</name>
    <name type="common">seashore paspalum</name>
    <dbReference type="NCBI Taxonomy" id="158149"/>
    <lineage>
        <taxon>Eukaryota</taxon>
        <taxon>Viridiplantae</taxon>
        <taxon>Streptophyta</taxon>
        <taxon>Embryophyta</taxon>
        <taxon>Tracheophyta</taxon>
        <taxon>Spermatophyta</taxon>
        <taxon>Magnoliopsida</taxon>
        <taxon>Liliopsida</taxon>
        <taxon>Poales</taxon>
        <taxon>Poaceae</taxon>
        <taxon>PACMAD clade</taxon>
        <taxon>Panicoideae</taxon>
        <taxon>Andropogonodae</taxon>
        <taxon>Paspaleae</taxon>
        <taxon>Paspalinae</taxon>
        <taxon>Paspalum</taxon>
    </lineage>
</organism>
<accession>A0A9W8CF44</accession>
<dbReference type="InterPro" id="IPR055414">
    <property type="entry name" value="LRR_R13L4/SHOC2-like"/>
</dbReference>
<name>A0A9W8CF44_9POAL</name>
<dbReference type="SUPFAM" id="SSF52047">
    <property type="entry name" value="RNI-like"/>
    <property type="match status" value="1"/>
</dbReference>
<keyword evidence="6" id="KW-1185">Reference proteome</keyword>
<evidence type="ECO:0000313" key="6">
    <source>
        <dbReference type="Proteomes" id="UP001164776"/>
    </source>
</evidence>
<dbReference type="SUPFAM" id="SSF52058">
    <property type="entry name" value="L domain-like"/>
    <property type="match status" value="1"/>
</dbReference>
<dbReference type="PANTHER" id="PTHR33463:SF22">
    <property type="entry name" value="NB-ARC DOMAIN-CONTAINING PROTEIN"/>
    <property type="match status" value="1"/>
</dbReference>
<dbReference type="PROSITE" id="PS51450">
    <property type="entry name" value="LRR"/>
    <property type="match status" value="1"/>
</dbReference>
<dbReference type="InterPro" id="IPR050905">
    <property type="entry name" value="Plant_NBS-LRR"/>
</dbReference>
<protein>
    <recommendedName>
        <fullName evidence="4">Disease resistance R13L4/SHOC-2-like LRR domain-containing protein</fullName>
    </recommendedName>
</protein>
<evidence type="ECO:0000256" key="2">
    <source>
        <dbReference type="ARBA" id="ARBA00022737"/>
    </source>
</evidence>
<evidence type="ECO:0000256" key="3">
    <source>
        <dbReference type="SAM" id="MobiDB-lite"/>
    </source>
</evidence>
<dbReference type="InterPro" id="IPR003591">
    <property type="entry name" value="Leu-rich_rpt_typical-subtyp"/>
</dbReference>
<dbReference type="InterPro" id="IPR001611">
    <property type="entry name" value="Leu-rich_rpt"/>
</dbReference>
<proteinExistence type="predicted"/>
<gene>
    <name evidence="5" type="ORF">BS78_K012300</name>
</gene>
<keyword evidence="2" id="KW-0677">Repeat</keyword>